<dbReference type="PANTHER" id="PTHR23095:SF53">
    <property type="entry name" value="ZINC FINGER CCHC DOMAIN-CONTAINING PROTEIN 12-LIKE"/>
    <property type="match status" value="1"/>
</dbReference>
<dbReference type="PROSITE" id="PS50158">
    <property type="entry name" value="ZF_CCHC"/>
    <property type="match status" value="1"/>
</dbReference>
<accession>A0AAW0MQ01</accession>
<keyword evidence="5" id="KW-1185">Reference proteome</keyword>
<dbReference type="InterPro" id="IPR026523">
    <property type="entry name" value="PNMA"/>
</dbReference>
<keyword evidence="1" id="KW-0862">Zinc</keyword>
<keyword evidence="1" id="KW-0479">Metal-binding</keyword>
<dbReference type="EMBL" id="JBBPFD010000021">
    <property type="protein sequence ID" value="KAK7882180.1"/>
    <property type="molecule type" value="Genomic_DNA"/>
</dbReference>
<feature type="region of interest" description="Disordered" evidence="2">
    <location>
        <begin position="508"/>
        <end position="527"/>
    </location>
</feature>
<protein>
    <recommendedName>
        <fullName evidence="3">CCHC-type domain-containing protein</fullName>
    </recommendedName>
</protein>
<proteinExistence type="predicted"/>
<feature type="compositionally biased region" description="Basic and acidic residues" evidence="2">
    <location>
        <begin position="508"/>
        <end position="518"/>
    </location>
</feature>
<dbReference type="InterPro" id="IPR001878">
    <property type="entry name" value="Znf_CCHC"/>
</dbReference>
<gene>
    <name evidence="4" type="ORF">WMY93_028354</name>
</gene>
<evidence type="ECO:0000313" key="4">
    <source>
        <dbReference type="EMBL" id="KAK7882180.1"/>
    </source>
</evidence>
<keyword evidence="1" id="KW-0863">Zinc-finger</keyword>
<dbReference type="PANTHER" id="PTHR23095">
    <property type="entry name" value="PARANEOPLASTIC ANTIGEN"/>
    <property type="match status" value="1"/>
</dbReference>
<dbReference type="Pfam" id="PF14893">
    <property type="entry name" value="PNMA"/>
    <property type="match status" value="1"/>
</dbReference>
<sequence>MWCETSLSLCVSGERDSDLERVIHAFITCRLDYCSSLYVGLDQASIYRLQLVQNAAARLLTGSRSIDKAYTDSDITEFFKANGDIKKIVRVPDDPQSPLGRTLIEYSSDRTISRLDPAQLGDLPSPNDPAVTWSVRTIRELCQEELGREMAQKCLAELSSLAGISKAGFWDVLQSELQSAQSDLAPPQSPDTQLQPVEQAVSAVTDNGSDNGEQTNNVAASTPHTIPRSNPNTAAPSLPVLDQNTVNPPHVQKVIVEHFIRSDSTPSSYSQSRIRTFSGRLPKPNGEVDYDAWRTQVDLLLNDMSLSDSQKVRRILESLLSPAADIVKPLGTNATPQAYLTQLESAFGVVEDGEELFATFLGSNQNSGEKPSVYLNRLQSLITKAISRGGVSADESDKYLLRQFCRGCWDQSLIIGLQLEHKKTNPPSFPELLLLLRTEEDRRAAKIDRMKKHLGSTKAAAHVHSVMSMPVFEHEPVPATTNKQETNTKLEKEVAELRKQVAKLLHEKKEQRHDETVQKRPVQNEQLVSSESLLAQASHRESNSQAPTPPKPWFCFKCGGDGHIAAKCTFEPNPGLVRKKNAELKEKRNKFWARQASGQTLNF</sequence>
<dbReference type="AlphaFoldDB" id="A0AAW0MQ01"/>
<feature type="compositionally biased region" description="Polar residues" evidence="2">
    <location>
        <begin position="204"/>
        <end position="235"/>
    </location>
</feature>
<dbReference type="InterPro" id="IPR048270">
    <property type="entry name" value="PNMA_C"/>
</dbReference>
<comment type="caution">
    <text evidence="4">The sequence shown here is derived from an EMBL/GenBank/DDBJ whole genome shotgun (WGS) entry which is preliminary data.</text>
</comment>
<dbReference type="GO" id="GO:0003676">
    <property type="term" value="F:nucleic acid binding"/>
    <property type="evidence" value="ECO:0007669"/>
    <property type="project" value="InterPro"/>
</dbReference>
<name>A0AAW0MQ01_9GOBI</name>
<evidence type="ECO:0000259" key="3">
    <source>
        <dbReference type="PROSITE" id="PS50158"/>
    </source>
</evidence>
<reference evidence="5" key="1">
    <citation type="submission" date="2024-04" db="EMBL/GenBank/DDBJ databases">
        <title>Salinicola lusitanus LLJ914,a marine bacterium isolated from the Okinawa Trough.</title>
        <authorList>
            <person name="Li J."/>
        </authorList>
    </citation>
    <scope>NUCLEOTIDE SEQUENCE [LARGE SCALE GENOMIC DNA]</scope>
</reference>
<evidence type="ECO:0000256" key="1">
    <source>
        <dbReference type="PROSITE-ProRule" id="PRU00047"/>
    </source>
</evidence>
<dbReference type="Proteomes" id="UP001460270">
    <property type="component" value="Unassembled WGS sequence"/>
</dbReference>
<evidence type="ECO:0000256" key="2">
    <source>
        <dbReference type="SAM" id="MobiDB-lite"/>
    </source>
</evidence>
<organism evidence="4 5">
    <name type="scientific">Mugilogobius chulae</name>
    <name type="common">yellowstripe goby</name>
    <dbReference type="NCBI Taxonomy" id="88201"/>
    <lineage>
        <taxon>Eukaryota</taxon>
        <taxon>Metazoa</taxon>
        <taxon>Chordata</taxon>
        <taxon>Craniata</taxon>
        <taxon>Vertebrata</taxon>
        <taxon>Euteleostomi</taxon>
        <taxon>Actinopterygii</taxon>
        <taxon>Neopterygii</taxon>
        <taxon>Teleostei</taxon>
        <taxon>Neoteleostei</taxon>
        <taxon>Acanthomorphata</taxon>
        <taxon>Gobiaria</taxon>
        <taxon>Gobiiformes</taxon>
        <taxon>Gobioidei</taxon>
        <taxon>Gobiidae</taxon>
        <taxon>Gobionellinae</taxon>
        <taxon>Mugilogobius</taxon>
    </lineage>
</organism>
<evidence type="ECO:0000313" key="5">
    <source>
        <dbReference type="Proteomes" id="UP001460270"/>
    </source>
</evidence>
<feature type="region of interest" description="Disordered" evidence="2">
    <location>
        <begin position="204"/>
        <end position="244"/>
    </location>
</feature>
<dbReference type="GO" id="GO:0008270">
    <property type="term" value="F:zinc ion binding"/>
    <property type="evidence" value="ECO:0007669"/>
    <property type="project" value="UniProtKB-KW"/>
</dbReference>
<feature type="domain" description="CCHC-type" evidence="3">
    <location>
        <begin position="555"/>
        <end position="568"/>
    </location>
</feature>